<accession>A0A846YK17</accession>
<evidence type="ECO:0000256" key="1">
    <source>
        <dbReference type="ARBA" id="ARBA00004236"/>
    </source>
</evidence>
<keyword evidence="5 8" id="KW-1133">Transmembrane helix</keyword>
<dbReference type="InterPro" id="IPR008693">
    <property type="entry name" value="MmpS"/>
</dbReference>
<dbReference type="InterPro" id="IPR038468">
    <property type="entry name" value="MmpS_C"/>
</dbReference>
<sequence length="167" mass="17693">MSYPSGDQPQYSGEPQGYRQEHPPAGMPSPEYRPSQQKARWPWIAGGFALMVVLLVTAGFAVFGNEADERAGSEITVTYEVRGTGSEAAVTYLGQDQGMAQETGVSLPWSKVVPVRSWDRIVSMTAANGPAGGDITCRILIGGRVMTEQTSSGPYASASCSGDAGER</sequence>
<proteinExistence type="inferred from homology"/>
<keyword evidence="10" id="KW-1185">Reference proteome</keyword>
<dbReference type="Pfam" id="PF05423">
    <property type="entry name" value="Mycobact_memb"/>
    <property type="match status" value="1"/>
</dbReference>
<evidence type="ECO:0000256" key="7">
    <source>
        <dbReference type="SAM" id="MobiDB-lite"/>
    </source>
</evidence>
<evidence type="ECO:0000313" key="9">
    <source>
        <dbReference type="EMBL" id="NKY57478.1"/>
    </source>
</evidence>
<feature type="region of interest" description="Disordered" evidence="7">
    <location>
        <begin position="1"/>
        <end position="34"/>
    </location>
</feature>
<organism evidence="9 10">
    <name type="scientific">Nocardia flavorosea</name>
    <dbReference type="NCBI Taxonomy" id="53429"/>
    <lineage>
        <taxon>Bacteria</taxon>
        <taxon>Bacillati</taxon>
        <taxon>Actinomycetota</taxon>
        <taxon>Actinomycetes</taxon>
        <taxon>Mycobacteriales</taxon>
        <taxon>Nocardiaceae</taxon>
        <taxon>Nocardia</taxon>
    </lineage>
</organism>
<dbReference type="EMBL" id="JAAXOT010000007">
    <property type="protein sequence ID" value="NKY57478.1"/>
    <property type="molecule type" value="Genomic_DNA"/>
</dbReference>
<evidence type="ECO:0000313" key="10">
    <source>
        <dbReference type="Proteomes" id="UP000570678"/>
    </source>
</evidence>
<reference evidence="9 10" key="1">
    <citation type="submission" date="2020-04" db="EMBL/GenBank/DDBJ databases">
        <title>MicrobeNet Type strains.</title>
        <authorList>
            <person name="Nicholson A.C."/>
        </authorList>
    </citation>
    <scope>NUCLEOTIDE SEQUENCE [LARGE SCALE GENOMIC DNA]</scope>
    <source>
        <strain evidence="9 10">JCM 3332</strain>
    </source>
</reference>
<dbReference type="AlphaFoldDB" id="A0A846YK17"/>
<comment type="caution">
    <text evidence="9">The sequence shown here is derived from an EMBL/GenBank/DDBJ whole genome shotgun (WGS) entry which is preliminary data.</text>
</comment>
<dbReference type="Proteomes" id="UP000570678">
    <property type="component" value="Unassembled WGS sequence"/>
</dbReference>
<evidence type="ECO:0000256" key="5">
    <source>
        <dbReference type="ARBA" id="ARBA00022989"/>
    </source>
</evidence>
<keyword evidence="3" id="KW-1003">Cell membrane</keyword>
<name>A0A846YK17_9NOCA</name>
<dbReference type="GO" id="GO:0005886">
    <property type="term" value="C:plasma membrane"/>
    <property type="evidence" value="ECO:0007669"/>
    <property type="project" value="UniProtKB-SubCell"/>
</dbReference>
<dbReference type="RefSeq" id="WP_062975284.1">
    <property type="nucleotide sequence ID" value="NZ_JAAXOT010000007.1"/>
</dbReference>
<keyword evidence="4 8" id="KW-0812">Transmembrane</keyword>
<evidence type="ECO:0000256" key="3">
    <source>
        <dbReference type="ARBA" id="ARBA00022475"/>
    </source>
</evidence>
<feature type="compositionally biased region" description="Polar residues" evidence="7">
    <location>
        <begin position="1"/>
        <end position="13"/>
    </location>
</feature>
<dbReference type="Gene3D" id="2.60.40.2880">
    <property type="entry name" value="MmpS1-5, C-terminal soluble domain"/>
    <property type="match status" value="1"/>
</dbReference>
<evidence type="ECO:0000256" key="2">
    <source>
        <dbReference type="ARBA" id="ARBA00007531"/>
    </source>
</evidence>
<evidence type="ECO:0000256" key="6">
    <source>
        <dbReference type="ARBA" id="ARBA00023136"/>
    </source>
</evidence>
<evidence type="ECO:0000256" key="4">
    <source>
        <dbReference type="ARBA" id="ARBA00022692"/>
    </source>
</evidence>
<comment type="similarity">
    <text evidence="2">Belongs to the MmpS family.</text>
</comment>
<protein>
    <recommendedName>
        <fullName evidence="11">MmpS family membrane protein</fullName>
    </recommendedName>
</protein>
<feature type="transmembrane region" description="Helical" evidence="8">
    <location>
        <begin position="41"/>
        <end position="63"/>
    </location>
</feature>
<evidence type="ECO:0000256" key="8">
    <source>
        <dbReference type="SAM" id="Phobius"/>
    </source>
</evidence>
<comment type="subcellular location">
    <subcellularLocation>
        <location evidence="1">Cell membrane</location>
    </subcellularLocation>
</comment>
<gene>
    <name evidence="9" type="ORF">HGA15_15225</name>
</gene>
<keyword evidence="6 8" id="KW-0472">Membrane</keyword>
<evidence type="ECO:0008006" key="11">
    <source>
        <dbReference type="Google" id="ProtNLM"/>
    </source>
</evidence>